<dbReference type="Pfam" id="PF04560">
    <property type="entry name" value="RNA_pol_Rpb2_7"/>
    <property type="match status" value="1"/>
</dbReference>
<dbReference type="InterPro" id="IPR007645">
    <property type="entry name" value="RNA_pol_Rpb2_3"/>
</dbReference>
<dbReference type="Gene3D" id="3.90.1100.10">
    <property type="match status" value="2"/>
</dbReference>
<evidence type="ECO:0000256" key="9">
    <source>
        <dbReference type="ARBA" id="ARBA00023163"/>
    </source>
</evidence>
<evidence type="ECO:0000256" key="8">
    <source>
        <dbReference type="ARBA" id="ARBA00022833"/>
    </source>
</evidence>
<organism evidence="12">
    <name type="scientific">viral metagenome</name>
    <dbReference type="NCBI Taxonomy" id="1070528"/>
    <lineage>
        <taxon>unclassified sequences</taxon>
        <taxon>metagenomes</taxon>
        <taxon>organismal metagenomes</taxon>
    </lineage>
</organism>
<dbReference type="Gene3D" id="2.40.270.10">
    <property type="entry name" value="DNA-directed RNA polymerase, subunit 2, domain 6"/>
    <property type="match status" value="1"/>
</dbReference>
<dbReference type="Pfam" id="PF04567">
    <property type="entry name" value="RNA_pol_Rpb2_5"/>
    <property type="match status" value="1"/>
</dbReference>
<dbReference type="GO" id="GO:0046872">
    <property type="term" value="F:metal ion binding"/>
    <property type="evidence" value="ECO:0007669"/>
    <property type="project" value="UniProtKB-KW"/>
</dbReference>
<dbReference type="GO" id="GO:0006351">
    <property type="term" value="P:DNA-templated transcription"/>
    <property type="evidence" value="ECO:0007669"/>
    <property type="project" value="InterPro"/>
</dbReference>
<dbReference type="Pfam" id="PF04563">
    <property type="entry name" value="RNA_pol_Rpb2_1"/>
    <property type="match status" value="1"/>
</dbReference>
<feature type="region of interest" description="Disordered" evidence="10">
    <location>
        <begin position="2561"/>
        <end position="2596"/>
    </location>
</feature>
<protein>
    <recommendedName>
        <fullName evidence="2">DNA-directed RNA polymerase</fullName>
        <ecNumber evidence="2">2.7.7.6</ecNumber>
    </recommendedName>
</protein>
<dbReference type="InterPro" id="IPR029063">
    <property type="entry name" value="SAM-dependent_MTases_sf"/>
</dbReference>
<evidence type="ECO:0000313" key="12">
    <source>
        <dbReference type="EMBL" id="QHS86885.1"/>
    </source>
</evidence>
<dbReference type="Gene3D" id="3.40.50.150">
    <property type="entry name" value="Vaccinia Virus protein VP39"/>
    <property type="match status" value="1"/>
</dbReference>
<dbReference type="Gene3D" id="3.90.1800.10">
    <property type="entry name" value="RNA polymerase alpha subunit dimerisation domain"/>
    <property type="match status" value="1"/>
</dbReference>
<evidence type="ECO:0000256" key="5">
    <source>
        <dbReference type="ARBA" id="ARBA00022679"/>
    </source>
</evidence>
<evidence type="ECO:0000256" key="1">
    <source>
        <dbReference type="ARBA" id="ARBA00006835"/>
    </source>
</evidence>
<dbReference type="InterPro" id="IPR007644">
    <property type="entry name" value="RNA_pol_bsu_protrusion"/>
</dbReference>
<evidence type="ECO:0000256" key="4">
    <source>
        <dbReference type="ARBA" id="ARBA00022603"/>
    </source>
</evidence>
<dbReference type="Gene3D" id="2.40.50.150">
    <property type="match status" value="1"/>
</dbReference>
<dbReference type="Pfam" id="PF04565">
    <property type="entry name" value="RNA_pol_Rpb2_3"/>
    <property type="match status" value="1"/>
</dbReference>
<keyword evidence="5" id="KW-0808">Transferase</keyword>
<dbReference type="EC" id="2.7.7.6" evidence="2"/>
<dbReference type="InterPro" id="IPR007642">
    <property type="entry name" value="RNA_pol_Rpb2_2"/>
</dbReference>
<dbReference type="GO" id="GO:0032259">
    <property type="term" value="P:methylation"/>
    <property type="evidence" value="ECO:0007669"/>
    <property type="project" value="UniProtKB-KW"/>
</dbReference>
<dbReference type="GO" id="GO:0000428">
    <property type="term" value="C:DNA-directed RNA polymerase complex"/>
    <property type="evidence" value="ECO:0007669"/>
    <property type="project" value="UniProtKB-KW"/>
</dbReference>
<dbReference type="InterPro" id="IPR007646">
    <property type="entry name" value="RNA_pol_Rpb2_4"/>
</dbReference>
<dbReference type="InterPro" id="IPR004971">
    <property type="entry name" value="mRNA_G-N7_MeTrfase_dom"/>
</dbReference>
<dbReference type="EMBL" id="MN739064">
    <property type="protein sequence ID" value="QHS86885.1"/>
    <property type="molecule type" value="Genomic_DNA"/>
</dbReference>
<keyword evidence="7" id="KW-0479">Metal-binding</keyword>
<dbReference type="SUPFAM" id="SSF53335">
    <property type="entry name" value="S-adenosyl-L-methionine-dependent methyltransferases"/>
    <property type="match status" value="1"/>
</dbReference>
<proteinExistence type="inferred from homology"/>
<feature type="region of interest" description="Disordered" evidence="10">
    <location>
        <begin position="1258"/>
        <end position="1284"/>
    </location>
</feature>
<feature type="compositionally biased region" description="Pro residues" evidence="10">
    <location>
        <begin position="2583"/>
        <end position="2596"/>
    </location>
</feature>
<comment type="similarity">
    <text evidence="1">Belongs to the RNA polymerase beta chain family.</text>
</comment>
<dbReference type="PROSITE" id="PS01166">
    <property type="entry name" value="RNA_POL_BETA"/>
    <property type="match status" value="1"/>
</dbReference>
<evidence type="ECO:0000256" key="2">
    <source>
        <dbReference type="ARBA" id="ARBA00012418"/>
    </source>
</evidence>
<dbReference type="GO" id="GO:0003899">
    <property type="term" value="F:DNA-directed RNA polymerase activity"/>
    <property type="evidence" value="ECO:0007669"/>
    <property type="project" value="UniProtKB-EC"/>
</dbReference>
<dbReference type="Pfam" id="PF03291">
    <property type="entry name" value="mRNA_G-N7_MeTrfase"/>
    <property type="match status" value="1"/>
</dbReference>
<keyword evidence="4" id="KW-0489">Methyltransferase</keyword>
<dbReference type="InterPro" id="IPR014724">
    <property type="entry name" value="RNA_pol_RPB2_OB-fold"/>
</dbReference>
<dbReference type="Pfam" id="PF04561">
    <property type="entry name" value="RNA_pol_Rpb2_2"/>
    <property type="match status" value="1"/>
</dbReference>
<dbReference type="InterPro" id="IPR015712">
    <property type="entry name" value="DNA-dir_RNA_pol_su2"/>
</dbReference>
<evidence type="ECO:0000256" key="3">
    <source>
        <dbReference type="ARBA" id="ARBA00022478"/>
    </source>
</evidence>
<dbReference type="PANTHER" id="PTHR20856">
    <property type="entry name" value="DNA-DIRECTED RNA POLYMERASE I SUBUNIT 2"/>
    <property type="match status" value="1"/>
</dbReference>
<dbReference type="InterPro" id="IPR037033">
    <property type="entry name" value="DNA-dir_RNAP_su2_hyb_sf"/>
</dbReference>
<dbReference type="Pfam" id="PF04566">
    <property type="entry name" value="RNA_pol_Rpb2_4"/>
    <property type="match status" value="1"/>
</dbReference>
<dbReference type="InterPro" id="IPR007641">
    <property type="entry name" value="RNA_pol_Rpb2_7"/>
</dbReference>
<dbReference type="InterPro" id="IPR007647">
    <property type="entry name" value="RNA_pol_Rpb2_5"/>
</dbReference>
<dbReference type="SUPFAM" id="SSF64484">
    <property type="entry name" value="beta and beta-prime subunits of DNA dependent RNA-polymerase"/>
    <property type="match status" value="1"/>
</dbReference>
<keyword evidence="3" id="KW-0240">DNA-directed RNA polymerase</keyword>
<keyword evidence="6" id="KW-0548">Nucleotidyltransferase</keyword>
<sequence length="2596" mass="296250">MSELNWDQKVWKVIDSYFKSTDNYLTKNQIDSYNTFLEKNIPKTIKQFNPINIQFGSNIEIDKLGDDELDKYLVLYSLLTTGNPTEKRIRLQEEYDKDIEKFRHEINIYVGATPVWNSDKSQITDIVDDLKGIYIGKPIIQEMIRDGEAKKIVKKSLYPNEARLKNLTYKAEIKVDLLVEKIINKYKDVYNYSNIKSALSTEEKEFEKSISEDLSNIRDNKIKRQRLIKYFQKQNRVISLYSKVTLGNIPIMLQSRACSLNKLHNVALTKVGECKHDQGGYFIIDGKEKVIVAQERDINNKVYANFKKDQEYKVIANIRSAAENKFIPARITKVCILKEKLNQNTGNTIVDNTIRVKIPLIEKEIPLFILFRALGFYSDREIVDIICNESSGNSSNFSKYYHKMLEMIEPSINESSYIINNQKDALDFLIPLISKNFMKDAPKTYNMKHKCLMEILKNHFLPHCGQGLLEKGYFLAFMVQKALHVLLKIEPETDRDNYMYKRIDISGYLLSQIFRDLYFRVKNKLLEVVRVGYSKKFGSISIDHIPDEDFYKLIDNNKYNNSLLPNQIIDKSIINEGMMYAFKNCWGLKDAPCKAGVVQDITRISYIGFISHLRRINTPLSKSAKVRAPHSLHGSSWGIMCPSETPDGGNIGIRKNLAITALITPGTSSFLLDRLVYTLGVKDIKTKTNNNLKNLPNTRVFLNERILGYIETPLHFYTVMKLLKRNGYINIYISISWDKQNNIISISTDSGRGIRPVFIVEKNNIIRLTQAIINELEKNMNVSSGPASKEGEVGGIKQKNINWKNLLVGLNKTIIHADTDDRCYVTDELLEMGTEDAGSASKVDKITGLIQYLRDESGIIEYIDTNESNTALIALNPSDLSSKINRYDYCEISPTLILSILACQIPGLSMNQAPRNQFSTSQGKQTLGLYASNYRNRMDVKGQILHYPQKPLIKSKFSKYLFTDELPHGMNAIVAIGCFSGYNQEDSIILNKDAIHRGLFKSSKFRTYSQRETIDNGKLVDKICNPTYFEGVRNMHAGDYSKLGDNGIIRMEENLKVNENDIIVGKCLISNEKDSEGKPILYDSSDYVRRGEDGYVDRVFMNEGNDGQKYCKIRIRKDKLPELGDKFASRHGQKGTIGMVLPQKDLPRTKEGIVPDIIVNTHAFPSRMTIAQFFELLLGKVCVINGCESELAPFTHMIDSMDGSDNIIDNVRNMLKDLNYEQNANEVMYSGITGEMLKVNFFIGPTFYQRLTHQVSDKQQSRAKGSKTALARQPVSGRAAGGGGRIGEMERDAILSHGAAAFLKESFMERSDKYQFWISCKTGLISAVNPEKNIYKDLAADSSKQSISLLARLQDSKDIIVKGSTETSRSEFICVQAPYAFKLLIQEIEASGIAPRLVSDRVLKKWRSLAVRNNGIVILNEEDEELLKDSYGKQVIINPMYKFHNDIKRSLLLYISSKSKMQYNEFRDLDRASDTIKDYVKKELKSRAGTLIDFSVGVGGDLHKWYSADFNIILGIDISEENIERDASDETEGSYYSDKEGALKRLSNLKRGIKTHSRQKEWAKKSKIDFIVGDSSKLLNLDQVPISPFVSSEEIEQNMRIYDIASSKYKSKLIKFLTDNVNTVHANIPHSFTMRTLKFGSSVMFFSLHYLFDRVERLRNFFINCSKTLALGGYLVVTTFDGCRVLDKLLENKGTYSYEGQWSITLESDIKVLSSSIENGFGKKINVFVDSIGTQNIEYLVNPTLLITFAKMMGFSLEETDSGSRLEHPTNTFDNILYQSKYKEDLNKNIPLKNFSDLNRYFIFKKTAELESLYTPVSADDINKIEEYPIINVQSDFMNIVPSTDTKFKKKIYDKTLRITMNTEILGTNYNIGVTNIDNRDIRAPFKICANIKQINNYIDLPRAYVGNPCWLNLVGPLNNVSEIYEYNNCEGVLDIFKNIIDRQSKLSIYQDINDKSLENTLEYIYSNVKIGIYVKIVNEVLYNFIPIMNFNEDKFTNEFLTKIISEDGEERTENIFINIENYHSLLYKHRAEFDNLSNAVFVKTLHKKYLNLLVGSDALEHIIPQYFVYKDFIQNLLISSRSGNGIKINDNEFIINVLNMPIVKLAADESDQILNPFFEKYSIAGSGLSSNNKLVPILSSYMGTPNENIKYGDLLIPDIHSYVIANNIQNTNVSFIETYNMTSECDTILFNNNDGYGQDNIRKMINENKDFFKSLFIESGRELLEIMNVSTEFNKHSAFIEDTTSPGESEQDKNYKVSSVPSLNAKGFPIFSSATCKSVLFIEGFSSDHILTYSLAYRKPLIIIKNQASEFHLWYESMFVSYNFTEGHDNSKANIFILEMTDILETYNKSIKTELDKQEREIKLLEIIRDEINKCNRIISDELSRHKSEEDGTSISNKELQANKSKYSLLGGILDNAIILSNNIFGNVIHANSKEDEDVNCNKMYQLLGASINSISFNFINEPKVVKLRENMGDIISCRIPIKEMYLEKIKTTILNNDLMTYYIGEPFMMSGIKYLYLKLSIENTLFTSITNKIKEMDPDESGEDSPVFMMTPEPLEGKYEYTQDYGPDTVKPDGALITPPGESPPPYTPLTPTP</sequence>
<name>A0A6C0B3T1_9ZZZZ</name>
<evidence type="ECO:0000256" key="10">
    <source>
        <dbReference type="SAM" id="MobiDB-lite"/>
    </source>
</evidence>
<evidence type="ECO:0000256" key="7">
    <source>
        <dbReference type="ARBA" id="ARBA00022723"/>
    </source>
</evidence>
<accession>A0A6C0B3T1</accession>
<dbReference type="PROSITE" id="PS51562">
    <property type="entry name" value="RNA_CAP0_MT"/>
    <property type="match status" value="1"/>
</dbReference>
<dbReference type="GO" id="GO:0008168">
    <property type="term" value="F:methyltransferase activity"/>
    <property type="evidence" value="ECO:0007669"/>
    <property type="project" value="UniProtKB-KW"/>
</dbReference>
<dbReference type="CDD" id="cd00653">
    <property type="entry name" value="RNA_pol_B_RPB2"/>
    <property type="match status" value="1"/>
</dbReference>
<keyword evidence="9" id="KW-0804">Transcription</keyword>
<dbReference type="GO" id="GO:0003677">
    <property type="term" value="F:DNA binding"/>
    <property type="evidence" value="ECO:0007669"/>
    <property type="project" value="InterPro"/>
</dbReference>
<feature type="domain" description="MRNA cap 0 methyltransferase" evidence="11">
    <location>
        <begin position="1435"/>
        <end position="1807"/>
    </location>
</feature>
<evidence type="ECO:0000256" key="6">
    <source>
        <dbReference type="ARBA" id="ARBA00022695"/>
    </source>
</evidence>
<dbReference type="Pfam" id="PF00562">
    <property type="entry name" value="RNA_pol_Rpb2_6"/>
    <property type="match status" value="1"/>
</dbReference>
<evidence type="ECO:0000259" key="11">
    <source>
        <dbReference type="PROSITE" id="PS51562"/>
    </source>
</evidence>
<keyword evidence="8" id="KW-0862">Zinc</keyword>
<dbReference type="GO" id="GO:0032549">
    <property type="term" value="F:ribonucleoside binding"/>
    <property type="evidence" value="ECO:0007669"/>
    <property type="project" value="InterPro"/>
</dbReference>
<dbReference type="InterPro" id="IPR007121">
    <property type="entry name" value="RNA_pol_bsu_CS"/>
</dbReference>
<reference evidence="12" key="1">
    <citation type="journal article" date="2020" name="Nature">
        <title>Giant virus diversity and host interactions through global metagenomics.</title>
        <authorList>
            <person name="Schulz F."/>
            <person name="Roux S."/>
            <person name="Paez-Espino D."/>
            <person name="Jungbluth S."/>
            <person name="Walsh D.A."/>
            <person name="Denef V.J."/>
            <person name="McMahon K.D."/>
            <person name="Konstantinidis K.T."/>
            <person name="Eloe-Fadrosh E.A."/>
            <person name="Kyrpides N.C."/>
            <person name="Woyke T."/>
        </authorList>
    </citation>
    <scope>NUCLEOTIDE SEQUENCE</scope>
    <source>
        <strain evidence="12">GVMAG-M-3300009422-16</strain>
    </source>
</reference>
<dbReference type="InterPro" id="IPR007120">
    <property type="entry name" value="DNA-dir_RNAP_su2_dom"/>
</dbReference>